<sequence length="144" mass="17001">MTPEDRQVLFHVAQWTLEHRYFRVEMIRQLAGTEENYLIIMKEIDRVKAQLKRARTLAADATLTVVDWVQILERFEWQCAYCQEKPFEVMSHIIPLPRGGTTPENCVPSCYSCSSGTRKRYARRRLLAELERADDYPEQKYRSG</sequence>
<name>A0A8J3IVS5_9CHLR</name>
<dbReference type="CDD" id="cd00085">
    <property type="entry name" value="HNHc"/>
    <property type="match status" value="1"/>
</dbReference>
<feature type="domain" description="HNH nuclease" evidence="1">
    <location>
        <begin position="66"/>
        <end position="115"/>
    </location>
</feature>
<keyword evidence="3" id="KW-1185">Reference proteome</keyword>
<accession>A0A8J3IVS5</accession>
<proteinExistence type="predicted"/>
<evidence type="ECO:0000313" key="2">
    <source>
        <dbReference type="EMBL" id="GHO97725.1"/>
    </source>
</evidence>
<dbReference type="RefSeq" id="WP_220208506.1">
    <property type="nucleotide sequence ID" value="NZ_BNJK01000002.1"/>
</dbReference>
<comment type="caution">
    <text evidence="2">The sequence shown here is derived from an EMBL/GenBank/DDBJ whole genome shotgun (WGS) entry which is preliminary data.</text>
</comment>
<dbReference type="SMART" id="SM00507">
    <property type="entry name" value="HNHc"/>
    <property type="match status" value="1"/>
</dbReference>
<gene>
    <name evidence="2" type="ORF">KSF_077730</name>
</gene>
<dbReference type="AlphaFoldDB" id="A0A8J3IVS5"/>
<dbReference type="InterPro" id="IPR003615">
    <property type="entry name" value="HNH_nuc"/>
</dbReference>
<evidence type="ECO:0000313" key="3">
    <source>
        <dbReference type="Proteomes" id="UP000597444"/>
    </source>
</evidence>
<reference evidence="2" key="1">
    <citation type="submission" date="2020-10" db="EMBL/GenBank/DDBJ databases">
        <title>Taxonomic study of unclassified bacteria belonging to the class Ktedonobacteria.</title>
        <authorList>
            <person name="Yabe S."/>
            <person name="Wang C.M."/>
            <person name="Zheng Y."/>
            <person name="Sakai Y."/>
            <person name="Cavaletti L."/>
            <person name="Monciardini P."/>
            <person name="Donadio S."/>
        </authorList>
    </citation>
    <scope>NUCLEOTIDE SEQUENCE</scope>
    <source>
        <strain evidence="2">ID150040</strain>
    </source>
</reference>
<evidence type="ECO:0000259" key="1">
    <source>
        <dbReference type="SMART" id="SM00507"/>
    </source>
</evidence>
<dbReference type="Proteomes" id="UP000597444">
    <property type="component" value="Unassembled WGS sequence"/>
</dbReference>
<dbReference type="Gene3D" id="1.10.30.50">
    <property type="match status" value="1"/>
</dbReference>
<protein>
    <recommendedName>
        <fullName evidence="1">HNH nuclease domain-containing protein</fullName>
    </recommendedName>
</protein>
<organism evidence="2 3">
    <name type="scientific">Reticulibacter mediterranei</name>
    <dbReference type="NCBI Taxonomy" id="2778369"/>
    <lineage>
        <taxon>Bacteria</taxon>
        <taxon>Bacillati</taxon>
        <taxon>Chloroflexota</taxon>
        <taxon>Ktedonobacteria</taxon>
        <taxon>Ktedonobacterales</taxon>
        <taxon>Reticulibacteraceae</taxon>
        <taxon>Reticulibacter</taxon>
    </lineage>
</organism>
<dbReference type="EMBL" id="BNJK01000002">
    <property type="protein sequence ID" value="GHO97725.1"/>
    <property type="molecule type" value="Genomic_DNA"/>
</dbReference>